<dbReference type="RefSeq" id="WP_220648970.1">
    <property type="nucleotide sequence ID" value="NZ_CP080647.1"/>
</dbReference>
<evidence type="ECO:0000313" key="2">
    <source>
        <dbReference type="Proteomes" id="UP000827138"/>
    </source>
</evidence>
<protein>
    <submittedName>
        <fullName evidence="1">Uncharacterized protein</fullName>
    </submittedName>
</protein>
<name>A0ABX8XWG3_9ACTN</name>
<dbReference type="EMBL" id="CP080647">
    <property type="protein sequence ID" value="QYX80243.1"/>
    <property type="molecule type" value="Genomic_DNA"/>
</dbReference>
<reference evidence="1 2" key="1">
    <citation type="submission" date="2021-08" db="EMBL/GenBank/DDBJ databases">
        <authorList>
            <person name="Ping M."/>
        </authorList>
    </citation>
    <scope>NUCLEOTIDE SEQUENCE [LARGE SCALE GENOMIC DNA]</scope>
    <source>
        <strain evidence="1 2">MG28</strain>
    </source>
</reference>
<keyword evidence="2" id="KW-1185">Reference proteome</keyword>
<gene>
    <name evidence="1" type="ORF">K1J60_30285</name>
</gene>
<dbReference type="Proteomes" id="UP000827138">
    <property type="component" value="Chromosome"/>
</dbReference>
<organism evidence="1 2">
    <name type="scientific">Streptomyces akebiae</name>
    <dbReference type="NCBI Taxonomy" id="2865673"/>
    <lineage>
        <taxon>Bacteria</taxon>
        <taxon>Bacillati</taxon>
        <taxon>Actinomycetota</taxon>
        <taxon>Actinomycetes</taxon>
        <taxon>Kitasatosporales</taxon>
        <taxon>Streptomycetaceae</taxon>
        <taxon>Streptomyces</taxon>
    </lineage>
</organism>
<proteinExistence type="predicted"/>
<evidence type="ECO:0000313" key="1">
    <source>
        <dbReference type="EMBL" id="QYX80243.1"/>
    </source>
</evidence>
<sequence>MRPFPDDLVQAQQEWISAYRQLADQPGQTGLRRRLYQLSTAVFFHPYWTERGGRTPAAWQQLRGVGREEGS</sequence>
<accession>A0ABX8XWG3</accession>